<comment type="caution">
    <text evidence="1">The sequence shown here is derived from an EMBL/GenBank/DDBJ whole genome shotgun (WGS) entry which is preliminary data.</text>
</comment>
<evidence type="ECO:0000313" key="2">
    <source>
        <dbReference type="Proteomes" id="UP001470230"/>
    </source>
</evidence>
<accession>A0ABR2JYC0</accession>
<organism evidence="1 2">
    <name type="scientific">Tritrichomonas musculus</name>
    <dbReference type="NCBI Taxonomy" id="1915356"/>
    <lineage>
        <taxon>Eukaryota</taxon>
        <taxon>Metamonada</taxon>
        <taxon>Parabasalia</taxon>
        <taxon>Tritrichomonadida</taxon>
        <taxon>Tritrichomonadidae</taxon>
        <taxon>Tritrichomonas</taxon>
    </lineage>
</organism>
<keyword evidence="2" id="KW-1185">Reference proteome</keyword>
<evidence type="ECO:0008006" key="3">
    <source>
        <dbReference type="Google" id="ProtNLM"/>
    </source>
</evidence>
<dbReference type="EMBL" id="JAPFFF010000008">
    <property type="protein sequence ID" value="KAK8883461.1"/>
    <property type="molecule type" value="Genomic_DNA"/>
</dbReference>
<gene>
    <name evidence="1" type="ORF">M9Y10_042547</name>
</gene>
<dbReference type="Proteomes" id="UP001470230">
    <property type="component" value="Unassembled WGS sequence"/>
</dbReference>
<sequence>MSIAFSCEYWNIDYDFKFLDENIKFLQRNNFDINNIYSTNLSPIIVEGFKTGRTKVVNDLLSKGFELKSEFITKYDLMNDVCYSGSYELFDLLMTFKPVINDTIGCLLKLFICYLGDQKNDKIKQNCLKIADTLFIEYNIDPNDEILLNFLVITKLVDVLEFITKFNVDFNCCYFDYSQLATKDSLNVLLLMEKNECLFQKAKYSHLNIYSVAYSRIKKDLYENEKDEIACAVQLNLRAADHLNYDVNTLLILINHSTNDELINSVSDNIKVIDVLLRDHCYYEIINVFDKIGRVLLPKSCSIDKFKDLIVENVNIENLPDKIKLTMNPFINW</sequence>
<protein>
    <recommendedName>
        <fullName evidence="3">Ankyrin repeat protein</fullName>
    </recommendedName>
</protein>
<name>A0ABR2JYC0_9EUKA</name>
<proteinExistence type="predicted"/>
<evidence type="ECO:0000313" key="1">
    <source>
        <dbReference type="EMBL" id="KAK8883461.1"/>
    </source>
</evidence>
<reference evidence="1 2" key="1">
    <citation type="submission" date="2024-04" db="EMBL/GenBank/DDBJ databases">
        <title>Tritrichomonas musculus Genome.</title>
        <authorList>
            <person name="Alves-Ferreira E."/>
            <person name="Grigg M."/>
            <person name="Lorenzi H."/>
            <person name="Galac M."/>
        </authorList>
    </citation>
    <scope>NUCLEOTIDE SEQUENCE [LARGE SCALE GENOMIC DNA]</scope>
    <source>
        <strain evidence="1 2">EAF2021</strain>
    </source>
</reference>